<dbReference type="InterPro" id="IPR000620">
    <property type="entry name" value="EamA_dom"/>
</dbReference>
<dbReference type="EMBL" id="BBSC01000013">
    <property type="protein sequence ID" value="GAM78239.1"/>
    <property type="molecule type" value="Genomic_DNA"/>
</dbReference>
<comment type="caution">
    <text evidence="3">The sequence shown here is derived from an EMBL/GenBank/DDBJ whole genome shotgun (WGS) entry which is preliminary data.</text>
</comment>
<protein>
    <submittedName>
        <fullName evidence="3">Permease</fullName>
    </submittedName>
</protein>
<dbReference type="SUPFAM" id="SSF103481">
    <property type="entry name" value="Multidrug resistance efflux transporter EmrE"/>
    <property type="match status" value="1"/>
</dbReference>
<reference evidence="3 4" key="2">
    <citation type="submission" date="2015-01" db="EMBL/GenBank/DDBJ databases">
        <authorList>
            <consortium name="NBRP consortium"/>
            <person name="Sawabe T."/>
            <person name="Meirelles P."/>
            <person name="Feng G."/>
            <person name="Sayaka M."/>
            <person name="Hattori M."/>
            <person name="Ohkuma M."/>
        </authorList>
    </citation>
    <scope>NUCLEOTIDE SEQUENCE [LARGE SCALE GENOMIC DNA]</scope>
    <source>
        <strain evidence="4">JCM 19241</strain>
    </source>
</reference>
<dbReference type="Pfam" id="PF00892">
    <property type="entry name" value="EamA"/>
    <property type="match status" value="1"/>
</dbReference>
<feature type="domain" description="EamA" evidence="2">
    <location>
        <begin position="4"/>
        <end position="78"/>
    </location>
</feature>
<evidence type="ECO:0000256" key="1">
    <source>
        <dbReference type="SAM" id="Phobius"/>
    </source>
</evidence>
<proteinExistence type="predicted"/>
<name>A0A0B8QVT1_9VIBR</name>
<dbReference type="Proteomes" id="UP000031666">
    <property type="component" value="Unassembled WGS sequence"/>
</dbReference>
<dbReference type="STRING" id="1481914.JCM19241_6070"/>
<feature type="transmembrane region" description="Helical" evidence="1">
    <location>
        <begin position="81"/>
        <end position="100"/>
    </location>
</feature>
<dbReference type="InterPro" id="IPR037185">
    <property type="entry name" value="EmrE-like"/>
</dbReference>
<feature type="transmembrane region" description="Helical" evidence="1">
    <location>
        <begin position="20"/>
        <end position="40"/>
    </location>
</feature>
<evidence type="ECO:0000313" key="3">
    <source>
        <dbReference type="EMBL" id="GAM78239.1"/>
    </source>
</evidence>
<organism evidence="3 4">
    <name type="scientific">Vibrio ishigakensis</name>
    <dbReference type="NCBI Taxonomy" id="1481914"/>
    <lineage>
        <taxon>Bacteria</taxon>
        <taxon>Pseudomonadati</taxon>
        <taxon>Pseudomonadota</taxon>
        <taxon>Gammaproteobacteria</taxon>
        <taxon>Vibrionales</taxon>
        <taxon>Vibrionaceae</taxon>
        <taxon>Vibrio</taxon>
    </lineage>
</organism>
<keyword evidence="1" id="KW-1133">Transmembrane helix</keyword>
<dbReference type="AlphaFoldDB" id="A0A0B8QVT1"/>
<evidence type="ECO:0000259" key="2">
    <source>
        <dbReference type="Pfam" id="PF00892"/>
    </source>
</evidence>
<feature type="transmembrane region" description="Helical" evidence="1">
    <location>
        <begin position="52"/>
        <end position="69"/>
    </location>
</feature>
<keyword evidence="1" id="KW-0472">Membrane</keyword>
<reference evidence="3 4" key="1">
    <citation type="submission" date="2015-01" db="EMBL/GenBank/DDBJ databases">
        <title>Vibrio sp. C94 JCM 19241 whole genome shotgun sequence.</title>
        <authorList>
            <person name="Sawabe T."/>
            <person name="Meirelles P."/>
            <person name="Feng G."/>
            <person name="Sayaka M."/>
            <person name="Hattori M."/>
            <person name="Ohkuma M."/>
        </authorList>
    </citation>
    <scope>NUCLEOTIDE SEQUENCE [LARGE SCALE GENOMIC DNA]</scope>
    <source>
        <strain evidence="4">JCM 19241</strain>
    </source>
</reference>
<keyword evidence="1" id="KW-0812">Transmembrane</keyword>
<gene>
    <name evidence="3" type="ORF">JCM19241_6070</name>
</gene>
<accession>A0A0B8QVT1</accession>
<sequence length="114" mass="12301">MLTIMALIVGGWGSVSTAHVMPMVLSGLIGIFIGDTALFACMNRMGPRQAGLLFSCHAVFSAILGYWLFSETWHLARLSVQLWYFLGWSLPSFLGAKAQITTTGKPCMASLLSG</sequence>
<dbReference type="GO" id="GO:0016020">
    <property type="term" value="C:membrane"/>
    <property type="evidence" value="ECO:0007669"/>
    <property type="project" value="InterPro"/>
</dbReference>
<evidence type="ECO:0000313" key="4">
    <source>
        <dbReference type="Proteomes" id="UP000031666"/>
    </source>
</evidence>